<dbReference type="SMART" id="SM00937">
    <property type="entry name" value="PCRF"/>
    <property type="match status" value="1"/>
</dbReference>
<name>A0A835H4H3_9MAGN</name>
<dbReference type="SUPFAM" id="SSF75620">
    <property type="entry name" value="Release factor"/>
    <property type="match status" value="1"/>
</dbReference>
<evidence type="ECO:0000313" key="4">
    <source>
        <dbReference type="Proteomes" id="UP000631114"/>
    </source>
</evidence>
<dbReference type="PANTHER" id="PTHR43116">
    <property type="entry name" value="PEPTIDE CHAIN RELEASE FACTOR 2"/>
    <property type="match status" value="1"/>
</dbReference>
<dbReference type="AlphaFoldDB" id="A0A835H4H3"/>
<dbReference type="OrthoDB" id="2019491at2759"/>
<organism evidence="3 4">
    <name type="scientific">Coptis chinensis</name>
    <dbReference type="NCBI Taxonomy" id="261450"/>
    <lineage>
        <taxon>Eukaryota</taxon>
        <taxon>Viridiplantae</taxon>
        <taxon>Streptophyta</taxon>
        <taxon>Embryophyta</taxon>
        <taxon>Tracheophyta</taxon>
        <taxon>Spermatophyta</taxon>
        <taxon>Magnoliopsida</taxon>
        <taxon>Ranunculales</taxon>
        <taxon>Ranunculaceae</taxon>
        <taxon>Coptidoideae</taxon>
        <taxon>Coptis</taxon>
    </lineage>
</organism>
<comment type="similarity">
    <text evidence="1">Belongs to the prokaryotic/mitochondrial release factor family.</text>
</comment>
<dbReference type="Pfam" id="PF00472">
    <property type="entry name" value="RF-1"/>
    <property type="match status" value="1"/>
</dbReference>
<dbReference type="Gene3D" id="3.30.70.1660">
    <property type="match status" value="1"/>
</dbReference>
<dbReference type="PANTHER" id="PTHR43116:SF4">
    <property type="entry name" value="PEPTIDE CHAIN RELEASE FACTOR PRFB3, CHLOROPLASTIC"/>
    <property type="match status" value="1"/>
</dbReference>
<evidence type="ECO:0000259" key="2">
    <source>
        <dbReference type="SMART" id="SM00937"/>
    </source>
</evidence>
<accession>A0A835H4H3</accession>
<evidence type="ECO:0000313" key="3">
    <source>
        <dbReference type="EMBL" id="KAF9592491.1"/>
    </source>
</evidence>
<comment type="caution">
    <text evidence="3">The sequence shown here is derived from an EMBL/GenBank/DDBJ whole genome shotgun (WGS) entry which is preliminary data.</text>
</comment>
<dbReference type="Proteomes" id="UP000631114">
    <property type="component" value="Unassembled WGS sequence"/>
</dbReference>
<dbReference type="InterPro" id="IPR000352">
    <property type="entry name" value="Pep_chain_release_fac_I"/>
</dbReference>
<dbReference type="InterPro" id="IPR045853">
    <property type="entry name" value="Pep_chain_release_fac_I_sf"/>
</dbReference>
<reference evidence="3 4" key="1">
    <citation type="submission" date="2020-10" db="EMBL/GenBank/DDBJ databases">
        <title>The Coptis chinensis genome and diversification of protoberbering-type alkaloids.</title>
        <authorList>
            <person name="Wang B."/>
            <person name="Shu S."/>
            <person name="Song C."/>
            <person name="Liu Y."/>
        </authorList>
    </citation>
    <scope>NUCLEOTIDE SEQUENCE [LARGE SCALE GENOMIC DNA]</scope>
    <source>
        <strain evidence="3">HL-2020</strain>
        <tissue evidence="3">Leaf</tissue>
    </source>
</reference>
<keyword evidence="4" id="KW-1185">Reference proteome</keyword>
<gene>
    <name evidence="3" type="ORF">IFM89_015062</name>
</gene>
<evidence type="ECO:0000256" key="1">
    <source>
        <dbReference type="ARBA" id="ARBA00010835"/>
    </source>
</evidence>
<dbReference type="InterPro" id="IPR005139">
    <property type="entry name" value="PCRF"/>
</dbReference>
<dbReference type="Pfam" id="PF03462">
    <property type="entry name" value="PCRF"/>
    <property type="match status" value="1"/>
</dbReference>
<dbReference type="Gene3D" id="3.30.160.20">
    <property type="match status" value="1"/>
</dbReference>
<dbReference type="EMBL" id="JADFTS010000008">
    <property type="protein sequence ID" value="KAF9592491.1"/>
    <property type="molecule type" value="Genomic_DNA"/>
</dbReference>
<dbReference type="GO" id="GO:0003747">
    <property type="term" value="F:translation release factor activity"/>
    <property type="evidence" value="ECO:0007669"/>
    <property type="project" value="InterPro"/>
</dbReference>
<protein>
    <recommendedName>
        <fullName evidence="2">Peptide chain release factor domain-containing protein</fullName>
    </recommendedName>
</protein>
<sequence>ELPFILQDEDYVSKYRLELKDAVLRAKACPRALLKGYDIRLAKHVQPSVNTLSDIVKAAGGNHYTSTCQQAYTASVDVSKLLDHYELSKLLSGPYDADGACITIRAGSEGICSEVWAERILSMYLKWAEKQGYKGRLVETYPSENGGVKSATLDFELEYAYGYLSGERGAHRKIKRSSDESILLEIKIILAESDRTLQDRVAFVDVIPLFLQKDSDLQIDEEDLVISSSLQDDDQSVCQSEPAISIRHIPTGISVESSGERSRFANKTKALNRLKAKLLVIAKEQGVSHVKNIKINAIVDVSRQESRKYIFHPHKLVQDVKTGIQLPDLNSVMDGNIEPLIGAHISSRLATGRV</sequence>
<feature type="domain" description="Peptide chain release factor" evidence="2">
    <location>
        <begin position="54"/>
        <end position="167"/>
    </location>
</feature>
<proteinExistence type="inferred from homology"/>
<feature type="non-terminal residue" evidence="3">
    <location>
        <position position="1"/>
    </location>
</feature>
<dbReference type="GO" id="GO:0005737">
    <property type="term" value="C:cytoplasm"/>
    <property type="evidence" value="ECO:0007669"/>
    <property type="project" value="UniProtKB-ARBA"/>
</dbReference>